<dbReference type="HOGENOM" id="CLU_2609904_0_0_1"/>
<protein>
    <submittedName>
        <fullName evidence="2">Uncharacterized protein</fullName>
    </submittedName>
</protein>
<dbReference type="AlphaFoldDB" id="A0A0D9YF12"/>
<sequence>MASLASGPPWMTSSPTRRGFFPDDLDNFTAPPTHRGFSPATPPHLPHQGGAEAGRGRRGQGLVKLLNELYQQLLFRKSS</sequence>
<reference evidence="2" key="2">
    <citation type="submission" date="2015-04" db="UniProtKB">
        <authorList>
            <consortium name="EnsemblPlants"/>
        </authorList>
    </citation>
    <scope>IDENTIFICATION</scope>
</reference>
<keyword evidence="3" id="KW-1185">Reference proteome</keyword>
<proteinExistence type="predicted"/>
<reference evidence="2" key="3">
    <citation type="submission" date="2018-05" db="EMBL/GenBank/DDBJ databases">
        <title>OgluRS3 (Oryza glumaepatula Reference Sequence Version 3).</title>
        <authorList>
            <person name="Zhang J."/>
            <person name="Kudrna D."/>
            <person name="Lee S."/>
            <person name="Talag J."/>
            <person name="Welchert J."/>
            <person name="Wing R.A."/>
        </authorList>
    </citation>
    <scope>NUCLEOTIDE SEQUENCE [LARGE SCALE GENOMIC DNA]</scope>
</reference>
<organism evidence="2">
    <name type="scientific">Oryza glumipatula</name>
    <dbReference type="NCBI Taxonomy" id="40148"/>
    <lineage>
        <taxon>Eukaryota</taxon>
        <taxon>Viridiplantae</taxon>
        <taxon>Streptophyta</taxon>
        <taxon>Embryophyta</taxon>
        <taxon>Tracheophyta</taxon>
        <taxon>Spermatophyta</taxon>
        <taxon>Magnoliopsida</taxon>
        <taxon>Liliopsida</taxon>
        <taxon>Poales</taxon>
        <taxon>Poaceae</taxon>
        <taxon>BOP clade</taxon>
        <taxon>Oryzoideae</taxon>
        <taxon>Oryzeae</taxon>
        <taxon>Oryzinae</taxon>
        <taxon>Oryza</taxon>
    </lineage>
</organism>
<dbReference type="EnsemblPlants" id="OGLUM01G35210.1">
    <property type="protein sequence ID" value="OGLUM01G35210.1"/>
    <property type="gene ID" value="OGLUM01G35210"/>
</dbReference>
<dbReference type="Gramene" id="OGLUM01G35210.1">
    <property type="protein sequence ID" value="OGLUM01G35210.1"/>
    <property type="gene ID" value="OGLUM01G35210"/>
</dbReference>
<name>A0A0D9YF12_9ORYZ</name>
<feature type="region of interest" description="Disordered" evidence="1">
    <location>
        <begin position="1"/>
        <end position="59"/>
    </location>
</feature>
<evidence type="ECO:0000313" key="3">
    <source>
        <dbReference type="Proteomes" id="UP000026961"/>
    </source>
</evidence>
<dbReference type="Proteomes" id="UP000026961">
    <property type="component" value="Chromosome 1"/>
</dbReference>
<reference evidence="2" key="1">
    <citation type="submission" date="2013-08" db="EMBL/GenBank/DDBJ databases">
        <title>Oryza genome evolution.</title>
        <authorList>
            <person name="Wing R.A."/>
            <person name="Panaud O."/>
            <person name="Oliveira A.C."/>
        </authorList>
    </citation>
    <scope>NUCLEOTIDE SEQUENCE</scope>
</reference>
<accession>A0A0D9YF12</accession>
<evidence type="ECO:0000313" key="2">
    <source>
        <dbReference type="EnsemblPlants" id="OGLUM01G35210.1"/>
    </source>
</evidence>
<evidence type="ECO:0000256" key="1">
    <source>
        <dbReference type="SAM" id="MobiDB-lite"/>
    </source>
</evidence>